<feature type="compositionally biased region" description="Pro residues" evidence="1">
    <location>
        <begin position="333"/>
        <end position="343"/>
    </location>
</feature>
<dbReference type="STRING" id="1144275.COCOR_00435"/>
<dbReference type="EMBL" id="CP003389">
    <property type="protein sequence ID" value="AFE03488.1"/>
    <property type="molecule type" value="Genomic_DNA"/>
</dbReference>
<dbReference type="Proteomes" id="UP000007587">
    <property type="component" value="Chromosome"/>
</dbReference>
<dbReference type="KEGG" id="ccx:COCOR_00435"/>
<dbReference type="InParanoid" id="H8MZY6"/>
<evidence type="ECO:0008006" key="4">
    <source>
        <dbReference type="Google" id="ProtNLM"/>
    </source>
</evidence>
<reference evidence="3" key="2">
    <citation type="submission" date="2012-03" db="EMBL/GenBank/DDBJ databases">
        <title>Genome sequence of the fruiting myxobacterium Corallococcus coralloides DSM 2259.</title>
        <authorList>
            <person name="Huntley S."/>
            <person name="Zhang Y."/>
            <person name="Treuner-Lange A."/>
            <person name="Sensen C.W."/>
            <person name="Sogaard-Andersen L."/>
        </authorList>
    </citation>
    <scope>NUCLEOTIDE SEQUENCE [LARGE SCALE GENOMIC DNA]</scope>
    <source>
        <strain evidence="3">ATCC 25202 / DSM 2259 / NBRC 100086 / M2</strain>
    </source>
</reference>
<feature type="region of interest" description="Disordered" evidence="1">
    <location>
        <begin position="1"/>
        <end position="36"/>
    </location>
</feature>
<dbReference type="AlphaFoldDB" id="H8MZY6"/>
<protein>
    <recommendedName>
        <fullName evidence="4">Adventurous gliding motility protein AgmX</fullName>
    </recommendedName>
</protein>
<feature type="region of interest" description="Disordered" evidence="1">
    <location>
        <begin position="415"/>
        <end position="444"/>
    </location>
</feature>
<dbReference type="eggNOG" id="COG3170">
    <property type="taxonomic scope" value="Bacteria"/>
</dbReference>
<feature type="region of interest" description="Disordered" evidence="1">
    <location>
        <begin position="113"/>
        <end position="145"/>
    </location>
</feature>
<keyword evidence="3" id="KW-1185">Reference proteome</keyword>
<dbReference type="InterPro" id="IPR049806">
    <property type="entry name" value="MasK-like_C"/>
</dbReference>
<dbReference type="NCBIfam" id="NF033768">
    <property type="entry name" value="myxo_SS_tail"/>
    <property type="match status" value="1"/>
</dbReference>
<proteinExistence type="predicted"/>
<dbReference type="OrthoDB" id="5498492at2"/>
<accession>H8MZY6</accession>
<feature type="region of interest" description="Disordered" evidence="1">
    <location>
        <begin position="323"/>
        <end position="401"/>
    </location>
</feature>
<organism evidence="2 3">
    <name type="scientific">Corallococcus coralloides (strain ATCC 25202 / DSM 2259 / NBRC 100086 / M2)</name>
    <name type="common">Myxococcus coralloides</name>
    <dbReference type="NCBI Taxonomy" id="1144275"/>
    <lineage>
        <taxon>Bacteria</taxon>
        <taxon>Pseudomonadati</taxon>
        <taxon>Myxococcota</taxon>
        <taxon>Myxococcia</taxon>
        <taxon>Myxococcales</taxon>
        <taxon>Cystobacterineae</taxon>
        <taxon>Myxococcaceae</taxon>
        <taxon>Corallococcus</taxon>
    </lineage>
</organism>
<evidence type="ECO:0000313" key="2">
    <source>
        <dbReference type="EMBL" id="AFE03488.1"/>
    </source>
</evidence>
<evidence type="ECO:0000313" key="3">
    <source>
        <dbReference type="Proteomes" id="UP000007587"/>
    </source>
</evidence>
<sequence length="537" mass="55220">MGGGEGGVSELLTGDVSSRAQVGGSDFSRDPETFEAELDACLERALSSETPEEEEVVPESFATGPLRTLLDLASTEESWLQSLPPPSNDNVEPQLTLSAEAANIVIPEWLRADESSSNTSQENSCGAVTSWDAAPPSPAWATPGSPAEAYAPQPWMPYAPVAPEPPPPAIADASTRILGMSPMSFVSAVAMGALAAGLLVVAGLRLTSKDEARPASQAQVLISAVGTPHAAGLPGTQGLTGAQRETGAVQATASGAQGLVGALPGIPGTQGFYGVPGSQPATPDLSQSIAGAVNTPALTDAQRAAQALTPNTPVLAGPTSAGLTTGLHTLAPDPAPSTQPAPVTPKKAPVAQRAATLEAPEDTGEVREMSFGSEISEEEMAQARQAAAEAEAEEAAQPGSEIDEDFARELGFTDDAESPEASAPKQAQEKTVYIPPAPTSEREQLVPSDITNVVVTNQPAIATCVQNFKAGTALENGGRFQLRWSVDTAGTVSGVAMETEALKGSPLAGCIEDQVRGWKFPVHRVAMNAPVHYPFVF</sequence>
<evidence type="ECO:0000256" key="1">
    <source>
        <dbReference type="SAM" id="MobiDB-lite"/>
    </source>
</evidence>
<name>H8MZY6_CORCM</name>
<dbReference type="HOGENOM" id="CLU_506907_0_0_7"/>
<gene>
    <name evidence="2" type="ordered locus">COCOR_00435</name>
</gene>
<feature type="compositionally biased region" description="Polar residues" evidence="1">
    <location>
        <begin position="115"/>
        <end position="127"/>
    </location>
</feature>
<reference evidence="2 3" key="1">
    <citation type="journal article" date="2012" name="J. Bacteriol.">
        <title>Complete Genome Sequence of the Fruiting Myxobacterium Corallococcus coralloides DSM 2259.</title>
        <authorList>
            <person name="Huntley S."/>
            <person name="Zhang Y."/>
            <person name="Treuner-Lange A."/>
            <person name="Kneip S."/>
            <person name="Sensen C.W."/>
            <person name="Sogaard-Andersen L."/>
        </authorList>
    </citation>
    <scope>NUCLEOTIDE SEQUENCE [LARGE SCALE GENOMIC DNA]</scope>
    <source>
        <strain evidence="3">ATCC 25202 / DSM 2259 / NBRC 100086 / M2</strain>
    </source>
</reference>